<reference evidence="8 9" key="1">
    <citation type="journal article" date="2004" name="Proc. Natl. Acad. Sci. U.S.A.">
        <title>Structural flexibility in the Burkholderia mallei genome.</title>
        <authorList>
            <person name="Nierman W.C."/>
            <person name="DeShazer D."/>
            <person name="Kim H.S."/>
            <person name="Tettelin H."/>
            <person name="Nelson K.E."/>
            <person name="Feldblyum T."/>
            <person name="Ulrich R.L."/>
            <person name="Ronning C.M."/>
            <person name="Brinkac L.M."/>
            <person name="Daugherty S.C."/>
            <person name="Davidsen T.D."/>
            <person name="Deboy R.T."/>
            <person name="Dimitrov G."/>
            <person name="Dodson R.J."/>
            <person name="Durkin A.S."/>
            <person name="Gwinn M.L."/>
            <person name="Haft D.H."/>
            <person name="Khouri H."/>
            <person name="Kolonay J.F."/>
            <person name="Madupu R."/>
            <person name="Mohammoud Y."/>
            <person name="Nelson W.C."/>
            <person name="Radune D."/>
            <person name="Romero C.M."/>
            <person name="Sarria S."/>
            <person name="Selengut J."/>
            <person name="Shamblin C."/>
            <person name="Sullivan S.A."/>
            <person name="White O."/>
            <person name="Yu Y."/>
            <person name="Zafar N."/>
            <person name="Zhou L."/>
            <person name="Fraser C.M."/>
        </authorList>
    </citation>
    <scope>NUCLEOTIDE SEQUENCE [LARGE SCALE GENOMIC DNA]</scope>
    <source>
        <strain evidence="8 9">ATCC 23344</strain>
    </source>
</reference>
<dbReference type="PROSITE" id="PS51007">
    <property type="entry name" value="CYTC"/>
    <property type="match status" value="1"/>
</dbReference>
<dbReference type="PANTHER" id="PTHR33751">
    <property type="entry name" value="CBB3-TYPE CYTOCHROME C OXIDASE SUBUNIT FIXP"/>
    <property type="match status" value="1"/>
</dbReference>
<proteinExistence type="predicted"/>
<dbReference type="AlphaFoldDB" id="A0A0H2WD78"/>
<dbReference type="PANTHER" id="PTHR33751:SF9">
    <property type="entry name" value="CYTOCHROME C4"/>
    <property type="match status" value="1"/>
</dbReference>
<dbReference type="Gene3D" id="1.10.760.10">
    <property type="entry name" value="Cytochrome c-like domain"/>
    <property type="match status" value="1"/>
</dbReference>
<dbReference type="InterPro" id="IPR036909">
    <property type="entry name" value="Cyt_c-like_dom_sf"/>
</dbReference>
<protein>
    <submittedName>
        <fullName evidence="8">Cytochrome c4 family protein</fullName>
    </submittedName>
</protein>
<keyword evidence="2 6" id="KW-0349">Heme</keyword>
<keyword evidence="5 6" id="KW-0408">Iron</keyword>
<dbReference type="Proteomes" id="UP000006693">
    <property type="component" value="Chromosome 2"/>
</dbReference>
<keyword evidence="9" id="KW-1185">Reference proteome</keyword>
<dbReference type="eggNOG" id="COG2863">
    <property type="taxonomic scope" value="Bacteria"/>
</dbReference>
<dbReference type="InterPro" id="IPR050597">
    <property type="entry name" value="Cytochrome_c_Oxidase_Subunit"/>
</dbReference>
<evidence type="ECO:0000259" key="7">
    <source>
        <dbReference type="PROSITE" id="PS51007"/>
    </source>
</evidence>
<dbReference type="InterPro" id="IPR009056">
    <property type="entry name" value="Cyt_c-like_dom"/>
</dbReference>
<evidence type="ECO:0000256" key="6">
    <source>
        <dbReference type="PROSITE-ProRule" id="PRU00433"/>
    </source>
</evidence>
<evidence type="ECO:0000256" key="2">
    <source>
        <dbReference type="ARBA" id="ARBA00022617"/>
    </source>
</evidence>
<dbReference type="EMBL" id="CP000011">
    <property type="protein sequence ID" value="AAU47093.1"/>
    <property type="molecule type" value="Genomic_DNA"/>
</dbReference>
<keyword evidence="4" id="KW-0249">Electron transport</keyword>
<dbReference type="GO" id="GO:0020037">
    <property type="term" value="F:heme binding"/>
    <property type="evidence" value="ECO:0007669"/>
    <property type="project" value="InterPro"/>
</dbReference>
<evidence type="ECO:0000256" key="5">
    <source>
        <dbReference type="ARBA" id="ARBA00023004"/>
    </source>
</evidence>
<feature type="domain" description="Cytochrome c" evidence="7">
    <location>
        <begin position="7"/>
        <end position="109"/>
    </location>
</feature>
<evidence type="ECO:0000313" key="8">
    <source>
        <dbReference type="EMBL" id="AAU47093.1"/>
    </source>
</evidence>
<dbReference type="GO" id="GO:0046872">
    <property type="term" value="F:metal ion binding"/>
    <property type="evidence" value="ECO:0007669"/>
    <property type="project" value="UniProtKB-KW"/>
</dbReference>
<dbReference type="GO" id="GO:0009055">
    <property type="term" value="F:electron transfer activity"/>
    <property type="evidence" value="ECO:0007669"/>
    <property type="project" value="InterPro"/>
</dbReference>
<evidence type="ECO:0000256" key="1">
    <source>
        <dbReference type="ARBA" id="ARBA00022448"/>
    </source>
</evidence>
<keyword evidence="3 6" id="KW-0479">Metal-binding</keyword>
<dbReference type="SUPFAM" id="SSF46626">
    <property type="entry name" value="Cytochrome c"/>
    <property type="match status" value="1"/>
</dbReference>
<keyword evidence="1" id="KW-0813">Transport</keyword>
<gene>
    <name evidence="8" type="ordered locus">BMAA0820</name>
</gene>
<dbReference type="HOGENOM" id="CLU_161200_0_0_4"/>
<dbReference type="Pfam" id="PF00034">
    <property type="entry name" value="Cytochrom_C"/>
    <property type="match status" value="1"/>
</dbReference>
<dbReference type="PATRIC" id="fig|243160.12.peg.4348"/>
<evidence type="ECO:0000256" key="3">
    <source>
        <dbReference type="ARBA" id="ARBA00022723"/>
    </source>
</evidence>
<evidence type="ECO:0000313" key="9">
    <source>
        <dbReference type="Proteomes" id="UP000006693"/>
    </source>
</evidence>
<name>A0A0H2WD78_BURMA</name>
<evidence type="ECO:0000256" key="4">
    <source>
        <dbReference type="ARBA" id="ARBA00022982"/>
    </source>
</evidence>
<sequence>MVRGFDAASLRGAPAYRPRISYAPGSACAATWATYMTYVTYAACASCHRQNGQGAGTFPRLAGQHADYLRRQIDVFKNGTRANAPVMSAVAHTLDGDPAKAVAAWLQSR</sequence>
<dbReference type="KEGG" id="bma:BMAA0820"/>
<organism evidence="8 9">
    <name type="scientific">Burkholderia mallei (strain ATCC 23344)</name>
    <dbReference type="NCBI Taxonomy" id="243160"/>
    <lineage>
        <taxon>Bacteria</taxon>
        <taxon>Pseudomonadati</taxon>
        <taxon>Pseudomonadota</taxon>
        <taxon>Betaproteobacteria</taxon>
        <taxon>Burkholderiales</taxon>
        <taxon>Burkholderiaceae</taxon>
        <taxon>Burkholderia</taxon>
        <taxon>pseudomallei group</taxon>
    </lineage>
</organism>
<accession>A0A0H2WD78</accession>